<dbReference type="InterPro" id="IPR014878">
    <property type="entry name" value="THAP4-like_heme-bd"/>
</dbReference>
<evidence type="ECO:0000313" key="2">
    <source>
        <dbReference type="EMBL" id="CAB4846791.1"/>
    </source>
</evidence>
<dbReference type="AlphaFoldDB" id="A0A6J7INA7"/>
<dbReference type="Gene3D" id="2.40.128.20">
    <property type="match status" value="1"/>
</dbReference>
<gene>
    <name evidence="2" type="ORF">UFOPK3268_00304</name>
    <name evidence="3" type="ORF">UFOPK3752_00509</name>
    <name evidence="4" type="ORF">UFOPK4150_00953</name>
</gene>
<evidence type="ECO:0000259" key="1">
    <source>
        <dbReference type="Pfam" id="PF08768"/>
    </source>
</evidence>
<accession>A0A6J7INA7</accession>
<dbReference type="PANTHER" id="PTHR15854:SF4">
    <property type="entry name" value="PEROXYNITRITE ISOMERASE THAP4"/>
    <property type="match status" value="1"/>
</dbReference>
<dbReference type="EMBL" id="CAFBND010000013">
    <property type="protein sequence ID" value="CAB4932251.1"/>
    <property type="molecule type" value="Genomic_DNA"/>
</dbReference>
<dbReference type="PANTHER" id="PTHR15854">
    <property type="entry name" value="THAP4 PROTEIN"/>
    <property type="match status" value="1"/>
</dbReference>
<name>A0A6J7INA7_9ZZZZ</name>
<dbReference type="Pfam" id="PF08768">
    <property type="entry name" value="THAP4_heme-bd"/>
    <property type="match status" value="1"/>
</dbReference>
<evidence type="ECO:0000313" key="4">
    <source>
        <dbReference type="EMBL" id="CAB5030900.1"/>
    </source>
</evidence>
<organism evidence="3">
    <name type="scientific">freshwater metagenome</name>
    <dbReference type="NCBI Taxonomy" id="449393"/>
    <lineage>
        <taxon>unclassified sequences</taxon>
        <taxon>metagenomes</taxon>
        <taxon>ecological metagenomes</taxon>
    </lineage>
</organism>
<dbReference type="InterPro" id="IPR022939">
    <property type="entry name" value="Nb(III)_bact/plant"/>
</dbReference>
<feature type="domain" description="THAP4-like heme-binding" evidence="1">
    <location>
        <begin position="14"/>
        <end position="174"/>
    </location>
</feature>
<sequence length="175" mass="18916">MTVTGSTSGLPPELLSLSWLIGTWVGVGVGGYPTVGDFHFAQEVTFASDGRPFLSYSSRAWLLDADGNRVKPLAVESGYWRPRPDNHVEVLLAHPTGFAEVWIGEVTVSEIADATVTGARVELRTDVIARTSSAKEYTAGHRLFGLVDGELMWVYDMAAVGQPLTSHLSARLKKA</sequence>
<dbReference type="InterPro" id="IPR012674">
    <property type="entry name" value="Calycin"/>
</dbReference>
<protein>
    <submittedName>
        <fullName evidence="3">Unannotated protein</fullName>
    </submittedName>
</protein>
<dbReference type="HAMAP" id="MF_01297">
    <property type="entry name" value="nitrobindin"/>
    <property type="match status" value="1"/>
</dbReference>
<dbReference type="EMBL" id="CAFBIZ010000022">
    <property type="protein sequence ID" value="CAB4846791.1"/>
    <property type="molecule type" value="Genomic_DNA"/>
</dbReference>
<dbReference type="SUPFAM" id="SSF50814">
    <property type="entry name" value="Lipocalins"/>
    <property type="match status" value="1"/>
</dbReference>
<dbReference type="EMBL" id="CAFBPU010000016">
    <property type="protein sequence ID" value="CAB5030900.1"/>
    <property type="molecule type" value="Genomic_DNA"/>
</dbReference>
<dbReference type="InterPro" id="IPR045165">
    <property type="entry name" value="Nitrobindin"/>
</dbReference>
<dbReference type="CDD" id="cd07828">
    <property type="entry name" value="lipocalin_heme-bd-THAP4-like"/>
    <property type="match status" value="1"/>
</dbReference>
<evidence type="ECO:0000313" key="3">
    <source>
        <dbReference type="EMBL" id="CAB4932251.1"/>
    </source>
</evidence>
<proteinExistence type="inferred from homology"/>
<reference evidence="3" key="1">
    <citation type="submission" date="2020-05" db="EMBL/GenBank/DDBJ databases">
        <authorList>
            <person name="Chiriac C."/>
            <person name="Salcher M."/>
            <person name="Ghai R."/>
            <person name="Kavagutti S V."/>
        </authorList>
    </citation>
    <scope>NUCLEOTIDE SEQUENCE</scope>
</reference>